<dbReference type="RefSeq" id="WP_275471897.1">
    <property type="nucleotide sequence ID" value="NZ_JAPDSH010000006.1"/>
</dbReference>
<accession>A0ABT5X326</accession>
<protein>
    <submittedName>
        <fullName evidence="2">Uncharacterized protein</fullName>
    </submittedName>
</protein>
<sequence length="327" mass="37681">MRYFKIIVNRVLFFVFFMSTFTIAKNLMTDSGLFSNKTAIIMLVTSLVGIINTINPFVIGKITNTRIRPSNAILLLIAIITLATTGELTKMASSVERKITGQTPKFEKEIAEEVKKETETKKTQTKVATEVTKEVGHKKPIDKEKRTKELYQLLSKKIDNLEKDDVNGHLRYSSSYLEDNHRSNQVYPYLVTSRRDDMEDLTMNLWIRYSYAGDDALDLQKFTIQTDTMEYTMDAYDVRIDRDLGLPKDIEETEETKPEAGGTTWEWVEFSPNSDKLEMLRDMASSKHVSLHYKGREGSESRELKEVELVALRQVLQVYDIFLEANL</sequence>
<evidence type="ECO:0000313" key="3">
    <source>
        <dbReference type="Proteomes" id="UP001147148"/>
    </source>
</evidence>
<feature type="transmembrane region" description="Helical" evidence="1">
    <location>
        <begin position="71"/>
        <end position="89"/>
    </location>
</feature>
<comment type="caution">
    <text evidence="2">The sequence shown here is derived from an EMBL/GenBank/DDBJ whole genome shotgun (WGS) entry which is preliminary data.</text>
</comment>
<gene>
    <name evidence="2" type="ORF">OL233_08480</name>
</gene>
<feature type="transmembrane region" description="Helical" evidence="1">
    <location>
        <begin position="39"/>
        <end position="59"/>
    </location>
</feature>
<keyword evidence="1" id="KW-1133">Transmembrane helix</keyword>
<evidence type="ECO:0000256" key="1">
    <source>
        <dbReference type="SAM" id="Phobius"/>
    </source>
</evidence>
<name>A0ABT5X326_9ENTE</name>
<dbReference type="EMBL" id="JAPDSH010000006">
    <property type="protein sequence ID" value="MDF0480319.1"/>
    <property type="molecule type" value="Genomic_DNA"/>
</dbReference>
<feature type="transmembrane region" description="Helical" evidence="1">
    <location>
        <begin position="7"/>
        <end position="27"/>
    </location>
</feature>
<proteinExistence type="predicted"/>
<dbReference type="Proteomes" id="UP001147148">
    <property type="component" value="Unassembled WGS sequence"/>
</dbReference>
<reference evidence="2" key="1">
    <citation type="submission" date="2022-10" db="EMBL/GenBank/DDBJ databases">
        <title>Vagococcus sp. isolated from poultry meat.</title>
        <authorList>
            <person name="Johansson P."/>
            <person name="Bjorkroth J."/>
        </authorList>
    </citation>
    <scope>NUCLEOTIDE SEQUENCE</scope>
    <source>
        <strain evidence="2">PNs007</strain>
    </source>
</reference>
<organism evidence="2 3">
    <name type="scientific">Vagococcus proximus</name>
    <dbReference type="NCBI Taxonomy" id="2991417"/>
    <lineage>
        <taxon>Bacteria</taxon>
        <taxon>Bacillati</taxon>
        <taxon>Bacillota</taxon>
        <taxon>Bacilli</taxon>
        <taxon>Lactobacillales</taxon>
        <taxon>Enterococcaceae</taxon>
        <taxon>Vagococcus</taxon>
    </lineage>
</organism>
<keyword evidence="3" id="KW-1185">Reference proteome</keyword>
<evidence type="ECO:0000313" key="2">
    <source>
        <dbReference type="EMBL" id="MDF0480319.1"/>
    </source>
</evidence>
<keyword evidence="1" id="KW-0472">Membrane</keyword>
<keyword evidence="1" id="KW-0812">Transmembrane</keyword>